<dbReference type="Pfam" id="PF13361">
    <property type="entry name" value="UvrD_C"/>
    <property type="match status" value="1"/>
</dbReference>
<dbReference type="EMBL" id="CP064812">
    <property type="protein sequence ID" value="QPG73687.1"/>
    <property type="molecule type" value="Genomic_DNA"/>
</dbReference>
<evidence type="ECO:0000313" key="14">
    <source>
        <dbReference type="Proteomes" id="UP000662931"/>
    </source>
</evidence>
<dbReference type="SUPFAM" id="SSF52540">
    <property type="entry name" value="P-loop containing nucleoside triphosphate hydrolases"/>
    <property type="match status" value="1"/>
</dbReference>
<name>A0A875RTN8_EENNA</name>
<dbReference type="Proteomes" id="UP000662931">
    <property type="component" value="Chromosome 1"/>
</dbReference>
<accession>A0A875RTN8</accession>
<evidence type="ECO:0000256" key="4">
    <source>
        <dbReference type="ARBA" id="ARBA00022806"/>
    </source>
</evidence>
<dbReference type="GO" id="GO:0005524">
    <property type="term" value="F:ATP binding"/>
    <property type="evidence" value="ECO:0007669"/>
    <property type="project" value="UniProtKB-UniRule"/>
</dbReference>
<keyword evidence="14" id="KW-1185">Reference proteome</keyword>
<dbReference type="PROSITE" id="PS51217">
    <property type="entry name" value="UVRD_HELICASE_CTER"/>
    <property type="match status" value="1"/>
</dbReference>
<evidence type="ECO:0000256" key="3">
    <source>
        <dbReference type="ARBA" id="ARBA00022801"/>
    </source>
</evidence>
<dbReference type="CDD" id="cd17932">
    <property type="entry name" value="DEXQc_UvrD"/>
    <property type="match status" value="1"/>
</dbReference>
<feature type="binding site" evidence="10">
    <location>
        <begin position="29"/>
        <end position="36"/>
    </location>
    <ligand>
        <name>ATP</name>
        <dbReference type="ChEBI" id="CHEBI:30616"/>
    </ligand>
</feature>
<reference evidence="13" key="1">
    <citation type="submission" date="2020-10" db="EMBL/GenBank/DDBJ databases">
        <authorList>
            <person name="Roach M.J.R."/>
        </authorList>
    </citation>
    <scope>NUCLEOTIDE SEQUENCE</scope>
    <source>
        <strain evidence="13">CBS 1945</strain>
    </source>
</reference>
<evidence type="ECO:0000259" key="11">
    <source>
        <dbReference type="PROSITE" id="PS51198"/>
    </source>
</evidence>
<dbReference type="Gene3D" id="1.10.10.160">
    <property type="match status" value="1"/>
</dbReference>
<dbReference type="KEGG" id="bnn:FOA43_001000"/>
<evidence type="ECO:0000256" key="2">
    <source>
        <dbReference type="ARBA" id="ARBA00022741"/>
    </source>
</evidence>
<dbReference type="GO" id="GO:0005634">
    <property type="term" value="C:nucleus"/>
    <property type="evidence" value="ECO:0007669"/>
    <property type="project" value="TreeGrafter"/>
</dbReference>
<proteinExistence type="inferred from homology"/>
<keyword evidence="5 10" id="KW-0067">ATP-binding</keyword>
<evidence type="ECO:0000256" key="9">
    <source>
        <dbReference type="ARBA" id="ARBA00048988"/>
    </source>
</evidence>
<evidence type="ECO:0000313" key="13">
    <source>
        <dbReference type="EMBL" id="QPG73687.1"/>
    </source>
</evidence>
<dbReference type="OrthoDB" id="1470711at2759"/>
<evidence type="ECO:0000256" key="10">
    <source>
        <dbReference type="PROSITE-ProRule" id="PRU00560"/>
    </source>
</evidence>
<dbReference type="AlphaFoldDB" id="A0A875RTN8"/>
<dbReference type="InterPro" id="IPR014016">
    <property type="entry name" value="UvrD-like_ATP-bd"/>
</dbReference>
<keyword evidence="6" id="KW-0413">Isomerase</keyword>
<keyword evidence="3 10" id="KW-0378">Hydrolase</keyword>
<dbReference type="Gene3D" id="3.40.50.300">
    <property type="entry name" value="P-loop containing nucleotide triphosphate hydrolases"/>
    <property type="match status" value="2"/>
</dbReference>
<comment type="catalytic activity">
    <reaction evidence="9">
        <text>ATP + H2O = ADP + phosphate + H(+)</text>
        <dbReference type="Rhea" id="RHEA:13065"/>
        <dbReference type="ChEBI" id="CHEBI:15377"/>
        <dbReference type="ChEBI" id="CHEBI:15378"/>
        <dbReference type="ChEBI" id="CHEBI:30616"/>
        <dbReference type="ChEBI" id="CHEBI:43474"/>
        <dbReference type="ChEBI" id="CHEBI:456216"/>
        <dbReference type="EC" id="5.6.2.4"/>
    </reaction>
</comment>
<dbReference type="InterPro" id="IPR027417">
    <property type="entry name" value="P-loop_NTPase"/>
</dbReference>
<evidence type="ECO:0000256" key="7">
    <source>
        <dbReference type="ARBA" id="ARBA00034617"/>
    </source>
</evidence>
<comment type="catalytic activity">
    <reaction evidence="7">
        <text>Couples ATP hydrolysis with the unwinding of duplex DNA by translocating in the 3'-5' direction.</text>
        <dbReference type="EC" id="5.6.2.4"/>
    </reaction>
</comment>
<dbReference type="GO" id="GO:0000725">
    <property type="term" value="P:recombinational repair"/>
    <property type="evidence" value="ECO:0007669"/>
    <property type="project" value="TreeGrafter"/>
</dbReference>
<dbReference type="PANTHER" id="PTHR11070">
    <property type="entry name" value="UVRD / RECB / PCRA DNA HELICASE FAMILY MEMBER"/>
    <property type="match status" value="1"/>
</dbReference>
<dbReference type="GO" id="GO:0043138">
    <property type="term" value="F:3'-5' DNA helicase activity"/>
    <property type="evidence" value="ECO:0007669"/>
    <property type="project" value="UniProtKB-EC"/>
</dbReference>
<evidence type="ECO:0000256" key="6">
    <source>
        <dbReference type="ARBA" id="ARBA00023235"/>
    </source>
</evidence>
<gene>
    <name evidence="13" type="ORF">FOA43_001000</name>
</gene>
<dbReference type="RefSeq" id="XP_038777252.1">
    <property type="nucleotide sequence ID" value="XM_038921324.1"/>
</dbReference>
<dbReference type="GO" id="GO:0003677">
    <property type="term" value="F:DNA binding"/>
    <property type="evidence" value="ECO:0007669"/>
    <property type="project" value="InterPro"/>
</dbReference>
<dbReference type="EC" id="5.6.2.4" evidence="8"/>
<sequence length="722" mass="82728">MLIDITCTPPQKDVVVSEFQPNTLLNVIAGPGSGKTRTLCSRIAWLMSEQGGSLRENEILVLSLTNRAVDDFKHKLQNLMGQEMAERAHVMTFHSFAASVIKERYADWQLLEDEDLKRLCELVPNTASKGHSTNMSTMKEVIRKARYITEDQLEQYETSEIKSKYGFDKETFLKIRSLVGSHNMFTYEDMLFECNDILKSGPVPEFVNAYKVVIVDEFQDVYPLLADIILELSRNKHLTISGDPNQSIYGFMGATPEKNWKRVAANYNKESKKLITLSQAFRSTPELLQLFSKILGQRQMNLDECVKNSANFPPVRMSFDSMDDELKFIFNEIQRLIKCSGGKIKYSDIAVLSYTNQEVDTAYRYFNERKKNSNEADLGINRLNSTPRWLRTQLSILIQYMKILIDPRQNFSLLSSLNLLERVGLATVNTIYINALSNKMYVWDYLNDEKLMQDAKLPKSISTFVNFLDHVRSTLDPNNANAIMQTLLIMGEKFGLKQKLITSKLTEQQLEEYESCLRSIHKSLRQNASLRPADESLLQFYLSNYNSHVLLDPKSNFAKLYNENEVNFSTIHTAKGLEFPIVFILSPNNFNLSDYRRRRVVYVGLTRASALLYFNRLRNQYVYSIDGAPETTSKLNEKASSNPDAVHRMKMLEKTAQAYVSEYNQTPKIAVCGNSPPNLSTNKDLSRLLSVMGRSYKRTMDLNLGADALKFVPMVVRKLSHR</sequence>
<organism evidence="13 14">
    <name type="scientific">Eeniella nana</name>
    <name type="common">Yeast</name>
    <name type="synonym">Brettanomyces nanus</name>
    <dbReference type="NCBI Taxonomy" id="13502"/>
    <lineage>
        <taxon>Eukaryota</taxon>
        <taxon>Fungi</taxon>
        <taxon>Dikarya</taxon>
        <taxon>Ascomycota</taxon>
        <taxon>Saccharomycotina</taxon>
        <taxon>Pichiomycetes</taxon>
        <taxon>Pichiales</taxon>
        <taxon>Pichiaceae</taxon>
        <taxon>Brettanomyces</taxon>
    </lineage>
</organism>
<dbReference type="InterPro" id="IPR013986">
    <property type="entry name" value="DExx_box_DNA_helicase_dom_sf"/>
</dbReference>
<evidence type="ECO:0000256" key="5">
    <source>
        <dbReference type="ARBA" id="ARBA00022840"/>
    </source>
</evidence>
<dbReference type="Gene3D" id="1.10.486.10">
    <property type="entry name" value="PCRA, domain 4"/>
    <property type="match status" value="1"/>
</dbReference>
<evidence type="ECO:0000259" key="12">
    <source>
        <dbReference type="PROSITE" id="PS51217"/>
    </source>
</evidence>
<keyword evidence="2 10" id="KW-0547">Nucleotide-binding</keyword>
<dbReference type="GeneID" id="62194401"/>
<dbReference type="GO" id="GO:0016787">
    <property type="term" value="F:hydrolase activity"/>
    <property type="evidence" value="ECO:0007669"/>
    <property type="project" value="UniProtKB-UniRule"/>
</dbReference>
<evidence type="ECO:0000256" key="8">
    <source>
        <dbReference type="ARBA" id="ARBA00034808"/>
    </source>
</evidence>
<keyword evidence="4 10" id="KW-0347">Helicase</keyword>
<feature type="domain" description="UvrD-like helicase C-terminal" evidence="12">
    <location>
        <begin position="278"/>
        <end position="576"/>
    </location>
</feature>
<dbReference type="Pfam" id="PF00580">
    <property type="entry name" value="UvrD-helicase"/>
    <property type="match status" value="1"/>
</dbReference>
<dbReference type="InterPro" id="IPR014017">
    <property type="entry name" value="DNA_helicase_UvrD-like_C"/>
</dbReference>
<dbReference type="InterPro" id="IPR000212">
    <property type="entry name" value="DNA_helicase_UvrD/REP"/>
</dbReference>
<dbReference type="PROSITE" id="PS51198">
    <property type="entry name" value="UVRD_HELICASE_ATP_BIND"/>
    <property type="match status" value="1"/>
</dbReference>
<dbReference type="PANTHER" id="PTHR11070:SF46">
    <property type="entry name" value="ATP-DEPENDENT DNA HELICASE HMI1, MITOCHONDRIAL"/>
    <property type="match status" value="1"/>
</dbReference>
<protein>
    <recommendedName>
        <fullName evidence="8">DNA 3'-5' helicase</fullName>
        <ecNumber evidence="8">5.6.2.4</ecNumber>
    </recommendedName>
</protein>
<evidence type="ECO:0000256" key="1">
    <source>
        <dbReference type="ARBA" id="ARBA00009922"/>
    </source>
</evidence>
<comment type="similarity">
    <text evidence="1">Belongs to the helicase family. UvrD subfamily.</text>
</comment>
<feature type="domain" description="UvrD-like helicase ATP-binding" evidence="11">
    <location>
        <begin position="8"/>
        <end position="284"/>
    </location>
</feature>